<sequence>MNLLIAGASGFIGHHLVSVLQLKHKITVVGRNKELLQKRFPQKKIKTCTWDKLAGLDANSYDAIINLCGYSIGASRWTEKVKRLLIDSRVNTTTDLINWAINQKAKPHFYCANAVGIYGTQKNGDPQAFDETSPIDFNHPDFLSEIGIRWQSALQPAVDFGMPVTTTRFGIVLKKGEGMLKKLSPSFYVGLGAIIGDGKQILSWVHLDDVVGTYLFLLDNPEMTGAFNVTAPIPVSQTQFARTLARAMHRPLFLKMPAFVVKTLFGEMGEYLLLKGQRVVPKRLVEAGYQFHYPELTTALTHEFNNH</sequence>
<dbReference type="RefSeq" id="WP_058505489.1">
    <property type="nucleotide sequence ID" value="NZ_CAAAIF010000004.1"/>
</dbReference>
<dbReference type="InterPro" id="IPR010099">
    <property type="entry name" value="SDR39U1"/>
</dbReference>
<dbReference type="Proteomes" id="UP000054725">
    <property type="component" value="Unassembled WGS sequence"/>
</dbReference>
<accession>A0A0W0WKI4</accession>
<dbReference type="PANTHER" id="PTHR11092:SF0">
    <property type="entry name" value="EPIMERASE FAMILY PROTEIN SDR39U1"/>
    <property type="match status" value="1"/>
</dbReference>
<dbReference type="AlphaFoldDB" id="A0A0W0WKI4"/>
<evidence type="ECO:0000313" key="5">
    <source>
        <dbReference type="Proteomes" id="UP000054725"/>
    </source>
</evidence>
<dbReference type="PANTHER" id="PTHR11092">
    <property type="entry name" value="SUGAR NUCLEOTIDE EPIMERASE RELATED"/>
    <property type="match status" value="1"/>
</dbReference>
<keyword evidence="5" id="KW-1185">Reference proteome</keyword>
<dbReference type="STRING" id="45070.Lnau_2493"/>
<evidence type="ECO:0000256" key="1">
    <source>
        <dbReference type="ARBA" id="ARBA00009353"/>
    </source>
</evidence>
<dbReference type="InterPro" id="IPR036291">
    <property type="entry name" value="NAD(P)-bd_dom_sf"/>
</dbReference>
<dbReference type="Gene3D" id="3.40.50.720">
    <property type="entry name" value="NAD(P)-binding Rossmann-like Domain"/>
    <property type="match status" value="1"/>
</dbReference>
<name>A0A0W0WKI4_9GAMM</name>
<protein>
    <submittedName>
        <fullName evidence="4">Nucleoside-diphosphate sugar epimerase</fullName>
    </submittedName>
</protein>
<dbReference type="Pfam" id="PF08338">
    <property type="entry name" value="DUF1731"/>
    <property type="match status" value="1"/>
</dbReference>
<evidence type="ECO:0000313" key="4">
    <source>
        <dbReference type="EMBL" id="KTD32845.1"/>
    </source>
</evidence>
<comment type="caution">
    <text evidence="4">The sequence shown here is derived from an EMBL/GenBank/DDBJ whole genome shotgun (WGS) entry which is preliminary data.</text>
</comment>
<dbReference type="NCBIfam" id="TIGR01777">
    <property type="entry name" value="yfcH"/>
    <property type="match status" value="1"/>
</dbReference>
<feature type="domain" description="NAD-dependent epimerase/dehydratase" evidence="2">
    <location>
        <begin position="4"/>
        <end position="228"/>
    </location>
</feature>
<gene>
    <name evidence="4" type="ORF">Lnau_2493</name>
</gene>
<evidence type="ECO:0000259" key="3">
    <source>
        <dbReference type="Pfam" id="PF08338"/>
    </source>
</evidence>
<proteinExistence type="inferred from homology"/>
<dbReference type="OrthoDB" id="9801773at2"/>
<comment type="similarity">
    <text evidence="1">Belongs to the NAD(P)-dependent epimerase/dehydratase family. SDR39U1 subfamily.</text>
</comment>
<dbReference type="EMBL" id="LNYO01000024">
    <property type="protein sequence ID" value="KTD32845.1"/>
    <property type="molecule type" value="Genomic_DNA"/>
</dbReference>
<dbReference type="PATRIC" id="fig|45070.6.peg.2630"/>
<organism evidence="4 5">
    <name type="scientific">Legionella nautarum</name>
    <dbReference type="NCBI Taxonomy" id="45070"/>
    <lineage>
        <taxon>Bacteria</taxon>
        <taxon>Pseudomonadati</taxon>
        <taxon>Pseudomonadota</taxon>
        <taxon>Gammaproteobacteria</taxon>
        <taxon>Legionellales</taxon>
        <taxon>Legionellaceae</taxon>
        <taxon>Legionella</taxon>
    </lineage>
</organism>
<dbReference type="Pfam" id="PF01370">
    <property type="entry name" value="Epimerase"/>
    <property type="match status" value="1"/>
</dbReference>
<feature type="domain" description="DUF1731" evidence="3">
    <location>
        <begin position="256"/>
        <end position="302"/>
    </location>
</feature>
<reference evidence="4 5" key="1">
    <citation type="submission" date="2015-11" db="EMBL/GenBank/DDBJ databases">
        <title>Genomic analysis of 38 Legionella species identifies large and diverse effector repertoires.</title>
        <authorList>
            <person name="Burstein D."/>
            <person name="Amaro F."/>
            <person name="Zusman T."/>
            <person name="Lifshitz Z."/>
            <person name="Cohen O."/>
            <person name="Gilbert J.A."/>
            <person name="Pupko T."/>
            <person name="Shuman H.A."/>
            <person name="Segal G."/>
        </authorList>
    </citation>
    <scope>NUCLEOTIDE SEQUENCE [LARGE SCALE GENOMIC DNA]</scope>
    <source>
        <strain evidence="4 5">ATCC 49506</strain>
    </source>
</reference>
<dbReference type="InterPro" id="IPR013549">
    <property type="entry name" value="DUF1731"/>
</dbReference>
<dbReference type="InterPro" id="IPR001509">
    <property type="entry name" value="Epimerase_deHydtase"/>
</dbReference>
<evidence type="ECO:0000259" key="2">
    <source>
        <dbReference type="Pfam" id="PF01370"/>
    </source>
</evidence>
<dbReference type="SUPFAM" id="SSF51735">
    <property type="entry name" value="NAD(P)-binding Rossmann-fold domains"/>
    <property type="match status" value="1"/>
</dbReference>